<dbReference type="Gene3D" id="3.40.50.1110">
    <property type="entry name" value="SGNH hydrolase"/>
    <property type="match status" value="1"/>
</dbReference>
<proteinExistence type="predicted"/>
<dbReference type="InterPro" id="IPR036514">
    <property type="entry name" value="SGNH_hydro_sf"/>
</dbReference>
<dbReference type="SUPFAM" id="SSF52266">
    <property type="entry name" value="SGNH hydrolase"/>
    <property type="match status" value="1"/>
</dbReference>
<gene>
    <name evidence="2" type="ORF">EHQ62_07060</name>
</gene>
<keyword evidence="1" id="KW-0472">Membrane</keyword>
<accession>A0A4Z1A8A8</accession>
<comment type="caution">
    <text evidence="2">The sequence shown here is derived from an EMBL/GenBank/DDBJ whole genome shotgun (WGS) entry which is preliminary data.</text>
</comment>
<dbReference type="AlphaFoldDB" id="A0A4Z1A8A8"/>
<keyword evidence="3" id="KW-1185">Reference proteome</keyword>
<dbReference type="EMBL" id="RQGH01000013">
    <property type="protein sequence ID" value="TGL70728.1"/>
    <property type="molecule type" value="Genomic_DNA"/>
</dbReference>
<reference evidence="2" key="1">
    <citation type="journal article" date="2019" name="PLoS Negl. Trop. Dis.">
        <title>Revisiting the worldwide diversity of Leptospira species in the environment.</title>
        <authorList>
            <person name="Vincent A.T."/>
            <person name="Schiettekatte O."/>
            <person name="Bourhy P."/>
            <person name="Veyrier F.J."/>
            <person name="Picardeau M."/>
        </authorList>
    </citation>
    <scope>NUCLEOTIDE SEQUENCE [LARGE SCALE GENOMIC DNA]</scope>
    <source>
        <strain evidence="2">201702451</strain>
    </source>
</reference>
<name>A0A4Z1A8A8_9LEPT</name>
<protein>
    <submittedName>
        <fullName evidence="2">SGNH/GDSL hydrolase family protein</fullName>
    </submittedName>
</protein>
<sequence>MKKVNFKWFDKTIRTLFFVFVISLGFFLSLRSIDRWILVPSLEYGTFHYPPKTTLPFFRNGEVEMGFTNEFGIREPNNEKQTNCHYLLLGDSQTFGSGIFLKDRFSEILNAETECHWFNVSVPGYTLENEFSMYKKIDGSIPFQKVFLVVYGNDVFETGDTPDYIHFAKRQKWYREFFAFLLPEYTRSIWKREYFQTIQVRMTEEMSRISAQETLPSKNLRQTTSAKKILPNYTSFKTLYSISPNYFFESLNVKSVSNQNFDRWQQVFFRLMEDVTKRNVKLTLVYIPLDVEFDPNRLEIYKEIGFPMDRNWLTGDSELIIELNKLATQFNVPIIDLRHSFRGAKDLLQPEDIHFNEKANRLIADTIKKSL</sequence>
<keyword evidence="2" id="KW-0378">Hydrolase</keyword>
<feature type="transmembrane region" description="Helical" evidence="1">
    <location>
        <begin position="12"/>
        <end position="30"/>
    </location>
</feature>
<organism evidence="2 3">
    <name type="scientific">Leptospira jelokensis</name>
    <dbReference type="NCBI Taxonomy" id="2484931"/>
    <lineage>
        <taxon>Bacteria</taxon>
        <taxon>Pseudomonadati</taxon>
        <taxon>Spirochaetota</taxon>
        <taxon>Spirochaetia</taxon>
        <taxon>Leptospirales</taxon>
        <taxon>Leptospiraceae</taxon>
        <taxon>Leptospira</taxon>
    </lineage>
</organism>
<dbReference type="GO" id="GO:0016788">
    <property type="term" value="F:hydrolase activity, acting on ester bonds"/>
    <property type="evidence" value="ECO:0007669"/>
    <property type="project" value="UniProtKB-ARBA"/>
</dbReference>
<keyword evidence="1" id="KW-1133">Transmembrane helix</keyword>
<evidence type="ECO:0000313" key="2">
    <source>
        <dbReference type="EMBL" id="TGL70728.1"/>
    </source>
</evidence>
<evidence type="ECO:0000256" key="1">
    <source>
        <dbReference type="SAM" id="Phobius"/>
    </source>
</evidence>
<evidence type="ECO:0000313" key="3">
    <source>
        <dbReference type="Proteomes" id="UP000297567"/>
    </source>
</evidence>
<keyword evidence="1" id="KW-0812">Transmembrane</keyword>
<dbReference type="Proteomes" id="UP000297567">
    <property type="component" value="Unassembled WGS sequence"/>
</dbReference>